<sequence>MLRMKEEKTVQFWSSQVPQGCWSPVLSEPAERPLCTDCGLSRTSRAKRCGRACQFLRPDYPTLERQVHGRERDPQRADELHFGPFTDMYQASLRQPLPDAQWTGITTRVAERLLEEREVDAVLTVTSSAGDRWQPVPVLVTEPEGLSICRGMRIGFAPLLALLDHALQKGYKRLAVIAMPCQVHPLRVIEEELGFERLDVIGTPCADNTDTPRFHEFLNFFADDPNQVTYLEFRPDHYVELRYEGGRKEEIPFLQLPLAKLSPDFFPLTCRTCVDYTNALADLVIGSMGGRGEQWVIIRNQRGQELIDILGDEIRLRPAGSAGKRASAVQGYLSNTERAASGMPVRRMPNWLRPIMSRLMPYMGPRGLEFARARVEMKAGETLIHLRQMAPERIKSMVPEHVYELAKPYDVGGGSSQ</sequence>
<evidence type="ECO:0000313" key="4">
    <source>
        <dbReference type="Proteomes" id="UP000218890"/>
    </source>
</evidence>
<evidence type="ECO:0000259" key="2">
    <source>
        <dbReference type="Pfam" id="PF04432"/>
    </source>
</evidence>
<evidence type="ECO:0000259" key="1">
    <source>
        <dbReference type="Pfam" id="PF04422"/>
    </source>
</evidence>
<dbReference type="GO" id="GO:0052592">
    <property type="term" value="F:oxidoreductase activity, acting on CH or CH2 groups, with an iron-sulfur protein as acceptor"/>
    <property type="evidence" value="ECO:0007669"/>
    <property type="project" value="TreeGrafter"/>
</dbReference>
<dbReference type="PANTHER" id="PTHR31332:SF0">
    <property type="entry name" value="7-HYDROXYMETHYL CHLOROPHYLL A REDUCTASE, CHLOROPLASTIC"/>
    <property type="match status" value="1"/>
</dbReference>
<dbReference type="Pfam" id="PF04432">
    <property type="entry name" value="FrhB_FdhB_C"/>
    <property type="match status" value="1"/>
</dbReference>
<dbReference type="PANTHER" id="PTHR31332">
    <property type="entry name" value="7-HYDROXYMETHYL CHLOROPHYLL A REDUCTASE, CHLOROPLASTIC"/>
    <property type="match status" value="1"/>
</dbReference>
<dbReference type="InterPro" id="IPR045220">
    <property type="entry name" value="FRHB/FDHB/HCAR-like"/>
</dbReference>
<organism evidence="3 4">
    <name type="scientific">Halorhodospira halochloris</name>
    <name type="common">Ectothiorhodospira halochloris</name>
    <dbReference type="NCBI Taxonomy" id="1052"/>
    <lineage>
        <taxon>Bacteria</taxon>
        <taxon>Pseudomonadati</taxon>
        <taxon>Pseudomonadota</taxon>
        <taxon>Gammaproteobacteria</taxon>
        <taxon>Chromatiales</taxon>
        <taxon>Ectothiorhodospiraceae</taxon>
        <taxon>Halorhodospira</taxon>
    </lineage>
</organism>
<gene>
    <name evidence="3" type="ORF">HH1059_07720</name>
</gene>
<dbReference type="EMBL" id="AP017372">
    <property type="protein sequence ID" value="BAU57462.1"/>
    <property type="molecule type" value="Genomic_DNA"/>
</dbReference>
<dbReference type="AlphaFoldDB" id="A0A120MZP2"/>
<keyword evidence="4" id="KW-1185">Reference proteome</keyword>
<accession>A0A120MZP2</accession>
<protein>
    <submittedName>
        <fullName evidence="3">Coenzyme F420-reducing hydrogenase related protein</fullName>
    </submittedName>
</protein>
<feature type="domain" description="Coenzyme F420 hydrogenase/dehydrogenase beta subunit N-terminal" evidence="1">
    <location>
        <begin position="88"/>
        <end position="163"/>
    </location>
</feature>
<reference evidence="3" key="1">
    <citation type="submission" date="2016-02" db="EMBL/GenBank/DDBJ databases">
        <title>Halorhodospira halochloris DSM-1059 complete genome, version 2.</title>
        <authorList>
            <person name="Tsukatani Y."/>
        </authorList>
    </citation>
    <scope>NUCLEOTIDE SEQUENCE</scope>
    <source>
        <strain evidence="3">DSM 1059</strain>
    </source>
</reference>
<dbReference type="InterPro" id="IPR007516">
    <property type="entry name" value="Co_F420_Hydgase/DH_bsu_N"/>
</dbReference>
<dbReference type="InterPro" id="IPR007525">
    <property type="entry name" value="FrhB_FdhB_C"/>
</dbReference>
<dbReference type="Proteomes" id="UP000218890">
    <property type="component" value="Chromosome"/>
</dbReference>
<proteinExistence type="predicted"/>
<dbReference type="RefSeq" id="WP_231902013.1">
    <property type="nucleotide sequence ID" value="NZ_AP017372.2"/>
</dbReference>
<dbReference type="Pfam" id="PF04422">
    <property type="entry name" value="FrhB_FdhB_N"/>
    <property type="match status" value="1"/>
</dbReference>
<feature type="domain" description="Coenzyme F420 hydrogenase/dehydrogenase beta subunit C-terminal" evidence="2">
    <location>
        <begin position="172"/>
        <end position="310"/>
    </location>
</feature>
<name>A0A120MZP2_HALHR</name>
<dbReference type="KEGG" id="hhk:HH1059_07720"/>
<evidence type="ECO:0000313" key="3">
    <source>
        <dbReference type="EMBL" id="BAU57462.1"/>
    </source>
</evidence>